<accession>A0A6C0HQG6</accession>
<dbReference type="CDD" id="cd00170">
    <property type="entry name" value="SEC14"/>
    <property type="match status" value="1"/>
</dbReference>
<dbReference type="AlphaFoldDB" id="A0A6C0HQG6"/>
<organism evidence="2">
    <name type="scientific">viral metagenome</name>
    <dbReference type="NCBI Taxonomy" id="1070528"/>
    <lineage>
        <taxon>unclassified sequences</taxon>
        <taxon>metagenomes</taxon>
        <taxon>organismal metagenomes</taxon>
    </lineage>
</organism>
<feature type="domain" description="CRAL-TRIO" evidence="1">
    <location>
        <begin position="71"/>
        <end position="162"/>
    </location>
</feature>
<name>A0A6C0HQG6_9ZZZZ</name>
<evidence type="ECO:0000313" key="2">
    <source>
        <dbReference type="EMBL" id="QHT82610.1"/>
    </source>
</evidence>
<dbReference type="Pfam" id="PF00650">
    <property type="entry name" value="CRAL_TRIO"/>
    <property type="match status" value="1"/>
</dbReference>
<dbReference type="EMBL" id="MN740002">
    <property type="protein sequence ID" value="QHT82610.1"/>
    <property type="molecule type" value="Genomic_DNA"/>
</dbReference>
<dbReference type="InterPro" id="IPR001251">
    <property type="entry name" value="CRAL-TRIO_dom"/>
</dbReference>
<dbReference type="SUPFAM" id="SSF52087">
    <property type="entry name" value="CRAL/TRIO domain"/>
    <property type="match status" value="1"/>
</dbReference>
<evidence type="ECO:0000259" key="1">
    <source>
        <dbReference type="PROSITE" id="PS50191"/>
    </source>
</evidence>
<reference evidence="2" key="1">
    <citation type="journal article" date="2020" name="Nature">
        <title>Giant virus diversity and host interactions through global metagenomics.</title>
        <authorList>
            <person name="Schulz F."/>
            <person name="Roux S."/>
            <person name="Paez-Espino D."/>
            <person name="Jungbluth S."/>
            <person name="Walsh D.A."/>
            <person name="Denef V.J."/>
            <person name="McMahon K.D."/>
            <person name="Konstantinidis K.T."/>
            <person name="Eloe-Fadrosh E.A."/>
            <person name="Kyrpides N.C."/>
            <person name="Woyke T."/>
        </authorList>
    </citation>
    <scope>NUCLEOTIDE SEQUENCE</scope>
    <source>
        <strain evidence="2">GVMAG-M-3300023184-165</strain>
    </source>
</reference>
<proteinExistence type="predicted"/>
<sequence length="162" mass="18744">MATANQTLDIHEQIHAQFSSNEHIKIAKANIMKTCFNDVLSKLCFALDSQNIILDYRYFKFIASVDNYEFIICYIVSVIQCVLNKHETFILHVNLDSLSLLHIEKHFGFIKRMSEVLKTTFPDKLNICNVYNAPFIFSKVISIIGAFVDKKTQQKMKLMKSD</sequence>
<dbReference type="InterPro" id="IPR036865">
    <property type="entry name" value="CRAL-TRIO_dom_sf"/>
</dbReference>
<dbReference type="PROSITE" id="PS50191">
    <property type="entry name" value="CRAL_TRIO"/>
    <property type="match status" value="1"/>
</dbReference>
<protein>
    <recommendedName>
        <fullName evidence="1">CRAL-TRIO domain-containing protein</fullName>
    </recommendedName>
</protein>
<dbReference type="Gene3D" id="3.40.525.10">
    <property type="entry name" value="CRAL-TRIO lipid binding domain"/>
    <property type="match status" value="1"/>
</dbReference>